<dbReference type="Proteomes" id="UP000830835">
    <property type="component" value="Unassembled WGS sequence"/>
</dbReference>
<evidence type="ECO:0000313" key="3">
    <source>
        <dbReference type="Proteomes" id="UP000830835"/>
    </source>
</evidence>
<evidence type="ECO:0008006" key="4">
    <source>
        <dbReference type="Google" id="ProtNLM"/>
    </source>
</evidence>
<accession>A0ABT0CBG1</accession>
<feature type="signal peptide" evidence="1">
    <location>
        <begin position="1"/>
        <end position="26"/>
    </location>
</feature>
<comment type="caution">
    <text evidence="2">The sequence shown here is derived from an EMBL/GenBank/DDBJ whole genome shotgun (WGS) entry which is preliminary data.</text>
</comment>
<gene>
    <name evidence="2" type="ORF">JX360_09455</name>
</gene>
<name>A0ABT0CBG1_THEVL</name>
<evidence type="ECO:0000256" key="1">
    <source>
        <dbReference type="SAM" id="SignalP"/>
    </source>
</evidence>
<dbReference type="EMBL" id="JAFIRA010000021">
    <property type="protein sequence ID" value="MCJ2543129.1"/>
    <property type="molecule type" value="Genomic_DNA"/>
</dbReference>
<keyword evidence="1" id="KW-0732">Signal</keyword>
<protein>
    <recommendedName>
        <fullName evidence="4">Lipoprotein</fullName>
    </recommendedName>
</protein>
<organism evidence="2 3">
    <name type="scientific">Thermostichus vulcanus str. 'Rupite'</name>
    <dbReference type="NCBI Taxonomy" id="2813851"/>
    <lineage>
        <taxon>Bacteria</taxon>
        <taxon>Bacillati</taxon>
        <taxon>Cyanobacteriota</taxon>
        <taxon>Cyanophyceae</taxon>
        <taxon>Thermostichales</taxon>
        <taxon>Thermostichaceae</taxon>
        <taxon>Thermostichus</taxon>
    </lineage>
</organism>
<proteinExistence type="predicted"/>
<sequence length="187" mass="20903">MGSLCRWLSLACVLLMGVGWGSVAMAANPTEVAPKALSPVAEVVPHTPQTVAQQRLEAIGEAMQTIRLCNRPNCRYRDISVEVRPISGTDSDPTLEYEGTINAIIDRPSGSLDKAHYRLAFRGGRWQLLGGEEVSDVSSFFFEGDTYEVFSTYSTRSRKEKLADARSSLRVGYRELYYRVFDQGRER</sequence>
<feature type="chain" id="PRO_5045445677" description="Lipoprotein" evidence="1">
    <location>
        <begin position="27"/>
        <end position="187"/>
    </location>
</feature>
<evidence type="ECO:0000313" key="2">
    <source>
        <dbReference type="EMBL" id="MCJ2543129.1"/>
    </source>
</evidence>
<keyword evidence="3" id="KW-1185">Reference proteome</keyword>
<reference evidence="2" key="1">
    <citation type="submission" date="2021-02" db="EMBL/GenBank/DDBJ databases">
        <title>The CRISPR/cas machinery reduction and long-range gene transfer in the hot spring cyanobacterium Synechococcus.</title>
        <authorList>
            <person name="Dvorak P."/>
            <person name="Jahodarova E."/>
            <person name="Hasler P."/>
            <person name="Poulickova A."/>
        </authorList>
    </citation>
    <scope>NUCLEOTIDE SEQUENCE</scope>
    <source>
        <strain evidence="2">Rupite</strain>
    </source>
</reference>